<organism evidence="2 4">
    <name type="scientific">Prorocentrum cordatum</name>
    <dbReference type="NCBI Taxonomy" id="2364126"/>
    <lineage>
        <taxon>Eukaryota</taxon>
        <taxon>Sar</taxon>
        <taxon>Alveolata</taxon>
        <taxon>Dinophyceae</taxon>
        <taxon>Prorocentrales</taxon>
        <taxon>Prorocentraceae</taxon>
        <taxon>Prorocentrum</taxon>
    </lineage>
</organism>
<evidence type="ECO:0000313" key="3">
    <source>
        <dbReference type="EMBL" id="CAK0851905.1"/>
    </source>
</evidence>
<evidence type="ECO:0000313" key="4">
    <source>
        <dbReference type="Proteomes" id="UP001189429"/>
    </source>
</evidence>
<accession>A0ABN9PZ97</accession>
<feature type="region of interest" description="Disordered" evidence="1">
    <location>
        <begin position="198"/>
        <end position="237"/>
    </location>
</feature>
<proteinExistence type="predicted"/>
<comment type="caution">
    <text evidence="2">The sequence shown here is derived from an EMBL/GenBank/DDBJ whole genome shotgun (WGS) entry which is preliminary data.</text>
</comment>
<dbReference type="EMBL" id="CAUYUJ010001754">
    <property type="protein sequence ID" value="CAK0797451.1"/>
    <property type="molecule type" value="Genomic_DNA"/>
</dbReference>
<gene>
    <name evidence="3" type="ORF">PCOR1329_LOCUS43900</name>
    <name evidence="2" type="ORF">PCOR1329_LOCUS6532</name>
</gene>
<evidence type="ECO:0000256" key="1">
    <source>
        <dbReference type="SAM" id="MobiDB-lite"/>
    </source>
</evidence>
<feature type="region of interest" description="Disordered" evidence="1">
    <location>
        <begin position="1"/>
        <end position="27"/>
    </location>
</feature>
<keyword evidence="4" id="KW-1185">Reference proteome</keyword>
<sequence>MYDGWSKIITPPPRSPAPSTAGPSVSHVGAGVRATTAIDEHATERGSGFIFAVAKDWKPKVPERRIYSMMGNGARRSFWMLTGNCAHEHARGIRGFPNVELRPGRNPNLAVADGAPLGYYASKTMTLYIAGDSMEFQVTDVKQLTRSAGKFCSRAENSVARHDGKGGLPRRETAGLVKLKTINHYALERWTNMFDDMEEQSQQRDQVKRAKTEAQSSEHRQEGLEFDRQESGSNHGSYLEELQMHWRMRRQKGQWQLPTIARR</sequence>
<protein>
    <submittedName>
        <fullName evidence="2">Uncharacterized protein</fullName>
    </submittedName>
</protein>
<feature type="compositionally biased region" description="Basic and acidic residues" evidence="1">
    <location>
        <begin position="201"/>
        <end position="230"/>
    </location>
</feature>
<reference evidence="2" key="1">
    <citation type="submission" date="2023-10" db="EMBL/GenBank/DDBJ databases">
        <authorList>
            <person name="Chen Y."/>
            <person name="Shah S."/>
            <person name="Dougan E. K."/>
            <person name="Thang M."/>
            <person name="Chan C."/>
        </authorList>
    </citation>
    <scope>NUCLEOTIDE SEQUENCE [LARGE SCALE GENOMIC DNA]</scope>
</reference>
<dbReference type="EMBL" id="CAUYUJ010015279">
    <property type="protein sequence ID" value="CAK0851905.1"/>
    <property type="molecule type" value="Genomic_DNA"/>
</dbReference>
<evidence type="ECO:0000313" key="2">
    <source>
        <dbReference type="EMBL" id="CAK0797451.1"/>
    </source>
</evidence>
<name>A0ABN9PZ97_9DINO</name>
<dbReference type="Proteomes" id="UP001189429">
    <property type="component" value="Unassembled WGS sequence"/>
</dbReference>